<evidence type="ECO:0000259" key="14">
    <source>
        <dbReference type="Pfam" id="PF23259"/>
    </source>
</evidence>
<evidence type="ECO:0000256" key="9">
    <source>
        <dbReference type="ARBA" id="ARBA00038341"/>
    </source>
</evidence>
<evidence type="ECO:0000256" key="5">
    <source>
        <dbReference type="ARBA" id="ARBA00022958"/>
    </source>
</evidence>
<evidence type="ECO:0000256" key="4">
    <source>
        <dbReference type="ARBA" id="ARBA00022692"/>
    </source>
</evidence>
<feature type="transmembrane region" description="Helical" evidence="11">
    <location>
        <begin position="13"/>
        <end position="30"/>
    </location>
</feature>
<keyword evidence="7" id="KW-0406">Ion transport</keyword>
<feature type="transmembrane region" description="Helical" evidence="11">
    <location>
        <begin position="246"/>
        <end position="263"/>
    </location>
</feature>
<keyword evidence="4 11" id="KW-0812">Transmembrane</keyword>
<evidence type="ECO:0000313" key="15">
    <source>
        <dbReference type="EMBL" id="KMS95991.1"/>
    </source>
</evidence>
<feature type="transmembrane region" description="Helical" evidence="11">
    <location>
        <begin position="117"/>
        <end position="137"/>
    </location>
</feature>
<comment type="similarity">
    <text evidence="9">Belongs to the monovalent cation:proton antiporter 2 (CPA2) transporter (TC 2.A.37) family. CHX (TC 2.A.37.4) subfamily.</text>
</comment>
<feature type="transmembrane region" description="Helical" evidence="11">
    <location>
        <begin position="297"/>
        <end position="317"/>
    </location>
</feature>
<accession>A0A0J8B4U8</accession>
<proteinExistence type="inferred from homology"/>
<organism evidence="15 16">
    <name type="scientific">Beta vulgaris subsp. vulgaris</name>
    <name type="common">Beet</name>
    <dbReference type="NCBI Taxonomy" id="3555"/>
    <lineage>
        <taxon>Eukaryota</taxon>
        <taxon>Viridiplantae</taxon>
        <taxon>Streptophyta</taxon>
        <taxon>Embryophyta</taxon>
        <taxon>Tracheophyta</taxon>
        <taxon>Spermatophyta</taxon>
        <taxon>Magnoliopsida</taxon>
        <taxon>eudicotyledons</taxon>
        <taxon>Gunneridae</taxon>
        <taxon>Pentapetalae</taxon>
        <taxon>Caryophyllales</taxon>
        <taxon>Chenopodiaceae</taxon>
        <taxon>Betoideae</taxon>
        <taxon>Beta</taxon>
    </lineage>
</organism>
<comment type="subcellular location">
    <subcellularLocation>
        <location evidence="1">Membrane</location>
        <topology evidence="1">Multi-pass membrane protein</topology>
    </subcellularLocation>
</comment>
<feature type="transmembrane region" description="Helical" evidence="11">
    <location>
        <begin position="269"/>
        <end position="290"/>
    </location>
</feature>
<keyword evidence="3" id="KW-0633">Potassium transport</keyword>
<feature type="transmembrane region" description="Helical" evidence="11">
    <location>
        <begin position="329"/>
        <end position="354"/>
    </location>
</feature>
<feature type="domain" description="Cation/H+ exchanger transmembrane" evidence="12">
    <location>
        <begin position="6"/>
        <end position="346"/>
    </location>
</feature>
<feature type="transmembrane region" description="Helical" evidence="11">
    <location>
        <begin position="84"/>
        <end position="105"/>
    </location>
</feature>
<keyword evidence="8 11" id="KW-0472">Membrane</keyword>
<dbReference type="AlphaFoldDB" id="A0A0J8B4U8"/>
<dbReference type="GO" id="GO:0012505">
    <property type="term" value="C:endomembrane system"/>
    <property type="evidence" value="ECO:0007669"/>
    <property type="project" value="TreeGrafter"/>
</dbReference>
<evidence type="ECO:0000256" key="10">
    <source>
        <dbReference type="SAM" id="MobiDB-lite"/>
    </source>
</evidence>
<dbReference type="InterPro" id="IPR050794">
    <property type="entry name" value="CPA2_transporter"/>
</dbReference>
<dbReference type="GO" id="GO:0015297">
    <property type="term" value="F:antiporter activity"/>
    <property type="evidence" value="ECO:0007669"/>
    <property type="project" value="InterPro"/>
</dbReference>
<feature type="transmembrane region" description="Helical" evidence="11">
    <location>
        <begin position="190"/>
        <end position="209"/>
    </location>
</feature>
<dbReference type="Proteomes" id="UP000035740">
    <property type="component" value="Unassembled WGS sequence"/>
</dbReference>
<dbReference type="PANTHER" id="PTHR32468">
    <property type="entry name" value="CATION/H + ANTIPORTER"/>
    <property type="match status" value="1"/>
</dbReference>
<evidence type="ECO:0000256" key="11">
    <source>
        <dbReference type="SAM" id="Phobius"/>
    </source>
</evidence>
<evidence type="ECO:0000256" key="2">
    <source>
        <dbReference type="ARBA" id="ARBA00022448"/>
    </source>
</evidence>
<evidence type="ECO:0000256" key="6">
    <source>
        <dbReference type="ARBA" id="ARBA00022989"/>
    </source>
</evidence>
<dbReference type="EMBL" id="KQ090419">
    <property type="protein sequence ID" value="KMS95991.1"/>
    <property type="molecule type" value="Genomic_DNA"/>
</dbReference>
<dbReference type="InterPro" id="IPR038770">
    <property type="entry name" value="Na+/solute_symporter_sf"/>
</dbReference>
<dbReference type="eggNOG" id="KOG1650">
    <property type="taxonomic scope" value="Eukaryota"/>
</dbReference>
<keyword evidence="5" id="KW-0630">Potassium</keyword>
<dbReference type="Pfam" id="PF23256">
    <property type="entry name" value="CHX17_2nd"/>
    <property type="match status" value="1"/>
</dbReference>
<feature type="compositionally biased region" description="Basic and acidic residues" evidence="10">
    <location>
        <begin position="705"/>
        <end position="719"/>
    </location>
</feature>
<evidence type="ECO:0000256" key="3">
    <source>
        <dbReference type="ARBA" id="ARBA00022538"/>
    </source>
</evidence>
<evidence type="ECO:0000259" key="12">
    <source>
        <dbReference type="Pfam" id="PF00999"/>
    </source>
</evidence>
<evidence type="ECO:0000256" key="8">
    <source>
        <dbReference type="ARBA" id="ARBA00023136"/>
    </source>
</evidence>
<feature type="domain" description="Cation/H(+) antiporter C-terminal" evidence="14">
    <location>
        <begin position="568"/>
        <end position="676"/>
    </location>
</feature>
<dbReference type="Pfam" id="PF23259">
    <property type="entry name" value="CHX17_C"/>
    <property type="match status" value="1"/>
</dbReference>
<evidence type="ECO:0000313" key="16">
    <source>
        <dbReference type="Proteomes" id="UP000035740"/>
    </source>
</evidence>
<feature type="compositionally biased region" description="Low complexity" evidence="10">
    <location>
        <begin position="735"/>
        <end position="745"/>
    </location>
</feature>
<dbReference type="GO" id="GO:0006885">
    <property type="term" value="P:regulation of pH"/>
    <property type="evidence" value="ECO:0007669"/>
    <property type="project" value="TreeGrafter"/>
</dbReference>
<dbReference type="PANTHER" id="PTHR32468:SF74">
    <property type="entry name" value="CATION_H(+) ANTIPORTER 21-RELATED"/>
    <property type="match status" value="1"/>
</dbReference>
<dbReference type="GO" id="GO:0016020">
    <property type="term" value="C:membrane"/>
    <property type="evidence" value="ECO:0007669"/>
    <property type="project" value="UniProtKB-SubCell"/>
</dbReference>
<keyword evidence="16" id="KW-1185">Reference proteome</keyword>
<dbReference type="GO" id="GO:1902600">
    <property type="term" value="P:proton transmembrane transport"/>
    <property type="evidence" value="ECO:0007669"/>
    <property type="project" value="InterPro"/>
</dbReference>
<dbReference type="OrthoDB" id="1726706at2759"/>
<protein>
    <submittedName>
        <fullName evidence="15">Uncharacterized protein</fullName>
    </submittedName>
</protein>
<evidence type="ECO:0000259" key="13">
    <source>
        <dbReference type="Pfam" id="PF23256"/>
    </source>
</evidence>
<dbReference type="GO" id="GO:0006813">
    <property type="term" value="P:potassium ion transport"/>
    <property type="evidence" value="ECO:0007669"/>
    <property type="project" value="UniProtKB-KW"/>
</dbReference>
<reference evidence="15 16" key="1">
    <citation type="journal article" date="2014" name="Nature">
        <title>The genome of the recently domesticated crop plant sugar beet (Beta vulgaris).</title>
        <authorList>
            <person name="Dohm J.C."/>
            <person name="Minoche A.E."/>
            <person name="Holtgrawe D."/>
            <person name="Capella-Gutierrez S."/>
            <person name="Zakrzewski F."/>
            <person name="Tafer H."/>
            <person name="Rupp O."/>
            <person name="Sorensen T.R."/>
            <person name="Stracke R."/>
            <person name="Reinhardt R."/>
            <person name="Goesmann A."/>
            <person name="Kraft T."/>
            <person name="Schulz B."/>
            <person name="Stadler P.F."/>
            <person name="Schmidt T."/>
            <person name="Gabaldon T."/>
            <person name="Lehrach H."/>
            <person name="Weisshaar B."/>
            <person name="Himmelbauer H."/>
        </authorList>
    </citation>
    <scope>NUCLEOTIDE SEQUENCE [LARGE SCALE GENOMIC DNA]</scope>
    <source>
        <tissue evidence="15">Taproot</tissue>
    </source>
</reference>
<gene>
    <name evidence="15" type="ORF">BVRB_003070</name>
</gene>
<dbReference type="InterPro" id="IPR057291">
    <property type="entry name" value="CHX17_2nd"/>
</dbReference>
<dbReference type="InterPro" id="IPR006153">
    <property type="entry name" value="Cation/H_exchanger_TM"/>
</dbReference>
<sequence>MLLPAKSLTILETIANLGLLYAIFIQALQAEPTPISHTRAKMLFLSFLVFVLPLFLGCALYIAFERFIMEEATKSDNPIGIISIYWGTTITATGFATLAPILAKLKLLCTQVGQEALFVGLFNSFCTWGLINITLAISTSPNDHNRINFAATSYVLLFMVLYMALCCTVIKTTMSKIATNVPEGQMYSNFMVQMILFLVLACGVLTDYVGSHFIFGAYILGRSIPPGILAKTIIEKMEDCVDSVLMPLYFMVIGIKVDIMSLVLNFKYIWVIVLAVATKVLCTLLVGVFCKVPLRDGLPLGVLLSSKGILPLVLLNIGRERGVLTGELFTMLFFVIFLSTILVGPIMSISYIQIKKPTQSYDERSIESSKFSEKLRLITCIHSSMNVPSIINLLEISNITNQHPALVHITHLVELIGHASAMLVEHKSQDSFLGNLCSKLFFDRARAQSEHVIKAFDVYKDQQHDMANTTFKFLTIVSPVHTMHGDICSLAEDKEISLIVLPFHKQQGVDGELEDTNVEFGGVNQNVLDMAPCSVALLVDRGLRMLSLSSTSEHSLGDSGRSCEDVHIAMVYLGGPDDREALSYAWRMVGHSYVNLTVIRFLEGNHVMDVVIDFPIDYEKEKQMDDEFLLNFQEETCYDASISYLENVVNNGEEIIELLRDMNLDINLYIVGRGAKDGEGAEPGSPHNSYREEESGPAQNQVAQEVREGDSDSDAHPHEDDADETTMETGSPAQNNNETGGTSTGTDERIGSTVRQQETMRLQSCVQKCDLQDMASTGNKFTWNNKQMGENKVLCKLDRTMVNQEWLDQFPTAVTHFLSEGQFYHSPTVIMVYPNIEIVRSSWNIEVQGTLMFKVVQKLKNTKKALKRLNREGYSDIQSKDIQAYQKLIANQEQLQRTPRCEEARRDEYHAAEAYRQIHKSYLEFLTQKAKMQWCRDGDENSAVFHQSIKARRLKNTVYAINDSEGQWKDNPQDGWLDMKNQHSTFSRLLSVIVKSKRSGLKKRFMAAVFSGLVYQIWWVRNEAIWNHVVWKPEIIFKKLKLMVQQRIRLFLPQKISTRDQVWIDYMLTNV</sequence>
<keyword evidence="6 11" id="KW-1133">Transmembrane helix</keyword>
<feature type="transmembrane region" description="Helical" evidence="11">
    <location>
        <begin position="42"/>
        <end position="64"/>
    </location>
</feature>
<feature type="region of interest" description="Disordered" evidence="10">
    <location>
        <begin position="677"/>
        <end position="756"/>
    </location>
</feature>
<feature type="domain" description="Cation/H(+) antiporter central" evidence="13">
    <location>
        <begin position="408"/>
        <end position="544"/>
    </location>
</feature>
<evidence type="ECO:0000256" key="7">
    <source>
        <dbReference type="ARBA" id="ARBA00023065"/>
    </source>
</evidence>
<dbReference type="Gene3D" id="1.20.1530.20">
    <property type="match status" value="1"/>
</dbReference>
<evidence type="ECO:0000256" key="1">
    <source>
        <dbReference type="ARBA" id="ARBA00004141"/>
    </source>
</evidence>
<dbReference type="Pfam" id="PF00999">
    <property type="entry name" value="Na_H_Exchanger"/>
    <property type="match status" value="1"/>
</dbReference>
<name>A0A0J8B4U8_BETVV</name>
<feature type="transmembrane region" description="Helical" evidence="11">
    <location>
        <begin position="149"/>
        <end position="170"/>
    </location>
</feature>
<keyword evidence="2" id="KW-0813">Transport</keyword>
<dbReference type="Gramene" id="KMS95991">
    <property type="protein sequence ID" value="KMS95991"/>
    <property type="gene ID" value="BVRB_003070"/>
</dbReference>
<dbReference type="InterPro" id="IPR057290">
    <property type="entry name" value="CHX17_C"/>
</dbReference>